<dbReference type="STRING" id="222891.NSE_0459"/>
<dbReference type="HOGENOM" id="CLU_3404515_0_0_5"/>
<sequence>MQNEAYIVQGFRVGFFLQAMVSNDADVILY</sequence>
<reference evidence="1 2" key="1">
    <citation type="journal article" date="2006" name="PLoS Genet.">
        <title>Comparative genomics of emerging human ehrlichiosis agents.</title>
        <authorList>
            <person name="Dunning Hotopp J.C."/>
            <person name="Lin M."/>
            <person name="Madupu R."/>
            <person name="Crabtree J."/>
            <person name="Angiuoli S.V."/>
            <person name="Eisen J.A."/>
            <person name="Seshadri R."/>
            <person name="Ren Q."/>
            <person name="Wu M."/>
            <person name="Utterback T.R."/>
            <person name="Smith S."/>
            <person name="Lewis M."/>
            <person name="Khouri H."/>
            <person name="Zhang C."/>
            <person name="Niu H."/>
            <person name="Lin Q."/>
            <person name="Ohashi N."/>
            <person name="Zhi N."/>
            <person name="Nelson W."/>
            <person name="Brinkac L.M."/>
            <person name="Dodson R.J."/>
            <person name="Rosovitz M.J."/>
            <person name="Sundaram J."/>
            <person name="Daugherty S.C."/>
            <person name="Davidsen T."/>
            <person name="Durkin A.S."/>
            <person name="Gwinn M."/>
            <person name="Haft D.H."/>
            <person name="Selengut J.D."/>
            <person name="Sullivan S.A."/>
            <person name="Zafar N."/>
            <person name="Zhou L."/>
            <person name="Benahmed F."/>
            <person name="Forberger H."/>
            <person name="Halpin R."/>
            <person name="Mulligan S."/>
            <person name="Robinson J."/>
            <person name="White O."/>
            <person name="Rikihisa Y."/>
            <person name="Tettelin H."/>
        </authorList>
    </citation>
    <scope>NUCLEOTIDE SEQUENCE [LARGE SCALE GENOMIC DNA]</scope>
    <source>
        <strain evidence="2">ATCC VR-367 / Miyayama</strain>
    </source>
</reference>
<dbReference type="KEGG" id="nse:NSE_0459"/>
<dbReference type="AlphaFoldDB" id="Q2GDV2"/>
<proteinExistence type="predicted"/>
<keyword evidence="2" id="KW-1185">Reference proteome</keyword>
<gene>
    <name evidence="1" type="ordered locus">NSE_0459</name>
</gene>
<protein>
    <submittedName>
        <fullName evidence="1">Uncharacterized protein</fullName>
    </submittedName>
</protein>
<accession>Q2GDV2</accession>
<dbReference type="EMBL" id="CP000237">
    <property type="protein sequence ID" value="ABD45842.1"/>
    <property type="molecule type" value="Genomic_DNA"/>
</dbReference>
<organism evidence="1 2">
    <name type="scientific">Ehrlichia sennetsu (strain ATCC VR-367 / Miyayama)</name>
    <name type="common">Neorickettsia sennetsu</name>
    <dbReference type="NCBI Taxonomy" id="222891"/>
    <lineage>
        <taxon>Bacteria</taxon>
        <taxon>Pseudomonadati</taxon>
        <taxon>Pseudomonadota</taxon>
        <taxon>Alphaproteobacteria</taxon>
        <taxon>Rickettsiales</taxon>
        <taxon>Anaplasmataceae</taxon>
        <taxon>Ehrlichia</taxon>
    </lineage>
</organism>
<evidence type="ECO:0000313" key="2">
    <source>
        <dbReference type="Proteomes" id="UP000001942"/>
    </source>
</evidence>
<dbReference type="Proteomes" id="UP000001942">
    <property type="component" value="Chromosome"/>
</dbReference>
<name>Q2GDV2_EHRS3</name>
<evidence type="ECO:0000313" key="1">
    <source>
        <dbReference type="EMBL" id="ABD45842.1"/>
    </source>
</evidence>